<comment type="caution">
    <text evidence="4">The sequence shown here is derived from an EMBL/GenBank/DDBJ whole genome shotgun (WGS) entry which is preliminary data.</text>
</comment>
<dbReference type="OrthoDB" id="89060at2"/>
<dbReference type="RefSeq" id="WP_095267651.1">
    <property type="nucleotide sequence ID" value="NZ_NPBY01000079.1"/>
</dbReference>
<feature type="domain" description="Tail sheath protein C-terminal" evidence="3">
    <location>
        <begin position="253"/>
        <end position="348"/>
    </location>
</feature>
<dbReference type="Gene3D" id="3.30.1370.220">
    <property type="match status" value="1"/>
</dbReference>
<organism evidence="4 5">
    <name type="scientific">Paenibacillus campinasensis</name>
    <dbReference type="NCBI Taxonomy" id="66347"/>
    <lineage>
        <taxon>Bacteria</taxon>
        <taxon>Bacillati</taxon>
        <taxon>Bacillota</taxon>
        <taxon>Bacilli</taxon>
        <taxon>Bacillales</taxon>
        <taxon>Paenibacillaceae</taxon>
        <taxon>Paenibacillus</taxon>
    </lineage>
</organism>
<protein>
    <submittedName>
        <fullName evidence="4">Phage tail sheath protein</fullName>
    </submittedName>
</protein>
<dbReference type="InterPro" id="IPR035089">
    <property type="entry name" value="Phage_sheath_subtilisin"/>
</dbReference>
<dbReference type="Pfam" id="PF04984">
    <property type="entry name" value="Phage_sheath_1"/>
    <property type="match status" value="1"/>
</dbReference>
<dbReference type="AlphaFoldDB" id="A0A268EH62"/>
<evidence type="ECO:0000313" key="4">
    <source>
        <dbReference type="EMBL" id="PAD72452.1"/>
    </source>
</evidence>
<comment type="similarity">
    <text evidence="1">Belongs to the myoviridae tail sheath protein family.</text>
</comment>
<reference evidence="4 5" key="1">
    <citation type="submission" date="2017-07" db="EMBL/GenBank/DDBJ databases">
        <title>Isolation and whole genome analysis of endospore-forming bacteria from heroin.</title>
        <authorList>
            <person name="Kalinowski J."/>
            <person name="Ahrens B."/>
            <person name="Al-Dilaimi A."/>
            <person name="Winkler A."/>
            <person name="Wibberg D."/>
            <person name="Schleenbecker U."/>
            <person name="Ruckert C."/>
            <person name="Wolfel R."/>
            <person name="Grass G."/>
        </authorList>
    </citation>
    <scope>NUCLEOTIDE SEQUENCE [LARGE SCALE GENOMIC DNA]</scope>
    <source>
        <strain evidence="4 5">7537-G1</strain>
    </source>
</reference>
<dbReference type="Gene3D" id="3.30.360.90">
    <property type="match status" value="1"/>
</dbReference>
<gene>
    <name evidence="4" type="ORF">CHH67_22700</name>
</gene>
<dbReference type="Gene3D" id="3.40.50.11790">
    <property type="match status" value="1"/>
</dbReference>
<feature type="domain" description="Tail sheath protein subtilisin-like" evidence="2">
    <location>
        <begin position="96"/>
        <end position="252"/>
    </location>
</feature>
<dbReference type="Pfam" id="PF17482">
    <property type="entry name" value="Phage_sheath_1C"/>
    <property type="match status" value="1"/>
</dbReference>
<evidence type="ECO:0000313" key="5">
    <source>
        <dbReference type="Proteomes" id="UP000215596"/>
    </source>
</evidence>
<evidence type="ECO:0000259" key="2">
    <source>
        <dbReference type="Pfam" id="PF04984"/>
    </source>
</evidence>
<dbReference type="EMBL" id="NPBY01000079">
    <property type="protein sequence ID" value="PAD72452.1"/>
    <property type="molecule type" value="Genomic_DNA"/>
</dbReference>
<accession>A0A268EH62</accession>
<evidence type="ECO:0000256" key="1">
    <source>
        <dbReference type="ARBA" id="ARBA00008005"/>
    </source>
</evidence>
<name>A0A268EH62_9BACL</name>
<dbReference type="InterPro" id="IPR020287">
    <property type="entry name" value="Tail_sheath_C"/>
</dbReference>
<proteinExistence type="inferred from homology"/>
<evidence type="ECO:0000259" key="3">
    <source>
        <dbReference type="Pfam" id="PF17482"/>
    </source>
</evidence>
<sequence>MSGGQWDPTALPPRPGIYTNFKEAAAAQINGGIRGIVAIPLLTYASTATAKTFYTVASESEAADLFGLANIKSILLALQGGAAEVLVYTMPASPVEQDYVDMREAFDTRQFNVFVFDGESDPVQQAATKTWVERNREEGKHFLVVIGGDATTDADPSQGDARSTLNNDDYIVNVTVGGVIGTETFTSAEYAPWVAGDIAGTPINESITYDQVPLEDVTKRLTNSQINAALAAGSLVFVNDGAKVKVESGITTSKKKIRSIRARQAIATDISRTGADNYIGKLNNNAAGQATLMIAIKAYLETLEAEGVLSAPMVALDPAHASVGDSVFLVISYTETDSMERIFLTINI</sequence>
<dbReference type="Proteomes" id="UP000215596">
    <property type="component" value="Unassembled WGS sequence"/>
</dbReference>